<dbReference type="PANTHER" id="PTHR10527">
    <property type="entry name" value="IMPORTIN BETA"/>
    <property type="match status" value="1"/>
</dbReference>
<dbReference type="InterPro" id="IPR011989">
    <property type="entry name" value="ARM-like"/>
</dbReference>
<keyword evidence="5" id="KW-0677">Repeat</keyword>
<evidence type="ECO:0000259" key="7">
    <source>
        <dbReference type="PROSITE" id="PS50166"/>
    </source>
</evidence>
<organism evidence="8 9">
    <name type="scientific">Cymbomonas tetramitiformis</name>
    <dbReference type="NCBI Taxonomy" id="36881"/>
    <lineage>
        <taxon>Eukaryota</taxon>
        <taxon>Viridiplantae</taxon>
        <taxon>Chlorophyta</taxon>
        <taxon>Pyramimonadophyceae</taxon>
        <taxon>Pyramimonadales</taxon>
        <taxon>Pyramimonadaceae</taxon>
        <taxon>Cymbomonas</taxon>
    </lineage>
</organism>
<evidence type="ECO:0000256" key="2">
    <source>
        <dbReference type="ARBA" id="ARBA00010907"/>
    </source>
</evidence>
<comment type="caution">
    <text evidence="8">The sequence shown here is derived from an EMBL/GenBank/DDBJ whole genome shotgun (WGS) entry which is preliminary data.</text>
</comment>
<protein>
    <recommendedName>
        <fullName evidence="7">Importin N-terminal domain-containing protein</fullName>
    </recommendedName>
</protein>
<comment type="subcellular location">
    <subcellularLocation>
        <location evidence="1">Cytoplasm</location>
    </subcellularLocation>
</comment>
<proteinExistence type="inferred from homology"/>
<dbReference type="InterPro" id="IPR016024">
    <property type="entry name" value="ARM-type_fold"/>
</dbReference>
<keyword evidence="4" id="KW-0963">Cytoplasm</keyword>
<dbReference type="Pfam" id="PF25574">
    <property type="entry name" value="TPR_IMB1"/>
    <property type="match status" value="1"/>
</dbReference>
<dbReference type="EMBL" id="LGRX02029486">
    <property type="protein sequence ID" value="KAK3246773.1"/>
    <property type="molecule type" value="Genomic_DNA"/>
</dbReference>
<keyword evidence="6" id="KW-0653">Protein transport</keyword>
<dbReference type="InterPro" id="IPR001494">
    <property type="entry name" value="Importin-beta_N"/>
</dbReference>
<accession>A0AAE0F013</accession>
<dbReference type="PROSITE" id="PS50166">
    <property type="entry name" value="IMPORTIN_B_NT"/>
    <property type="match status" value="1"/>
</dbReference>
<dbReference type="GO" id="GO:0005737">
    <property type="term" value="C:cytoplasm"/>
    <property type="evidence" value="ECO:0007669"/>
    <property type="project" value="UniProtKB-SubCell"/>
</dbReference>
<evidence type="ECO:0000313" key="9">
    <source>
        <dbReference type="Proteomes" id="UP001190700"/>
    </source>
</evidence>
<dbReference type="Gene3D" id="1.25.10.10">
    <property type="entry name" value="Leucine-rich Repeat Variant"/>
    <property type="match status" value="1"/>
</dbReference>
<name>A0AAE0F013_9CHLO</name>
<dbReference type="Pfam" id="PF03810">
    <property type="entry name" value="IBN_N"/>
    <property type="match status" value="1"/>
</dbReference>
<dbReference type="AlphaFoldDB" id="A0AAE0F013"/>
<evidence type="ECO:0000256" key="3">
    <source>
        <dbReference type="ARBA" id="ARBA00022448"/>
    </source>
</evidence>
<dbReference type="InterPro" id="IPR058584">
    <property type="entry name" value="IMB1_TNPO1-like_TPR"/>
</dbReference>
<evidence type="ECO:0000313" key="8">
    <source>
        <dbReference type="EMBL" id="KAK3246773.1"/>
    </source>
</evidence>
<dbReference type="FunFam" id="1.25.10.10:FF:000027">
    <property type="entry name" value="Importin subunit beta-1"/>
    <property type="match status" value="1"/>
</dbReference>
<dbReference type="InterPro" id="IPR040122">
    <property type="entry name" value="Importin_beta"/>
</dbReference>
<keyword evidence="9" id="KW-1185">Reference proteome</keyword>
<reference evidence="8 9" key="1">
    <citation type="journal article" date="2015" name="Genome Biol. Evol.">
        <title>Comparative Genomics of a Bacterivorous Green Alga Reveals Evolutionary Causalities and Consequences of Phago-Mixotrophic Mode of Nutrition.</title>
        <authorList>
            <person name="Burns J.A."/>
            <person name="Paasch A."/>
            <person name="Narechania A."/>
            <person name="Kim E."/>
        </authorList>
    </citation>
    <scope>NUCLEOTIDE SEQUENCE [LARGE SCALE GENOMIC DNA]</scope>
    <source>
        <strain evidence="8 9">PLY_AMNH</strain>
    </source>
</reference>
<dbReference type="GO" id="GO:0006606">
    <property type="term" value="P:protein import into nucleus"/>
    <property type="evidence" value="ECO:0007669"/>
    <property type="project" value="InterPro"/>
</dbReference>
<sequence length="867" mass="95573">MDVTALLTAAQNPDPAVIKGAEDAIETMQNTNYQQFATLFVQELANEQKPASVRRMAGLLLKNSLYAKEEARRKNMHERWLNLDPTIRDQIKAALLQTLVTAATTPGAELVPGVVAMVIAKIAGIELPYKQWSNVIVLLRDNIAKSVAKQATLETLGYICECEEIDADSIEQTDVDSLLTAIVQGICKEEPDNNVRLTATEALMNAIEFADENFKKENERNYIMQVVCEATLCSEMKVRRAAYECLVKIHEYYYDEMANYIKEVFNLTVNAARTDEEDVALQAIELWSTLCEREMPEDYEVEDEFVNHKFVKQAVAGLVPMLLETLTKQDEDSAEDEDAWTLSMAGAACLQLCAKTVEDDIVPLVLPYVEHAAVKTTWRDRDAALMAFSCLLDGPDRDSLKPKVAAALPFVVEQMKFPSPVVKHTASYTIGLVCENVPEVISSPEVLQQILGVLLQGLQPTETPKVAAKVCEAVGQLAGAENQSKMLTPYFTNIVTALIQAAEREDCTPDLKRNAYEAVNIAVKSCTDGLDLTMQLLNSMIQKLHETLGMPQSNKEEQQKLIDAQALFCGVLQTIIEVLTSEDKYRMQLVAQFADNLMTVFLAVLKQSVDRSNSVPEECMNAVSSLIIACEKDFIKYIEFFFPYVDKGLENKAEYEVCKTTIGVISDISRALKGSVSEQRWDAIVMKLLENVGSDQLHRSVKPPILECFGDIALSVGAGFEKYLPHVAQMLQSASNVSLTDMASSSEDDVDHHNDLRQNILVAYSCIFQGMSGNQAALGPIVQPFLGFLAKAIQDPNFNEDPRTNMAACQALADLAVAVEGLGALLGNHIISAYLSKCAVSKDSSGKPDDLSEAAVHAQRLVAKQLH</sequence>
<keyword evidence="3" id="KW-0813">Transport</keyword>
<feature type="domain" description="Importin N-terminal" evidence="7">
    <location>
        <begin position="21"/>
        <end position="101"/>
    </location>
</feature>
<dbReference type="Pfam" id="PF13513">
    <property type="entry name" value="HEAT_EZ"/>
    <property type="match status" value="1"/>
</dbReference>
<comment type="similarity">
    <text evidence="2">Belongs to the importin beta family. Importin beta-1 subfamily.</text>
</comment>
<evidence type="ECO:0000256" key="1">
    <source>
        <dbReference type="ARBA" id="ARBA00004496"/>
    </source>
</evidence>
<evidence type="ECO:0000256" key="6">
    <source>
        <dbReference type="ARBA" id="ARBA00022927"/>
    </source>
</evidence>
<dbReference type="GO" id="GO:0031267">
    <property type="term" value="F:small GTPase binding"/>
    <property type="evidence" value="ECO:0007669"/>
    <property type="project" value="InterPro"/>
</dbReference>
<evidence type="ECO:0000256" key="5">
    <source>
        <dbReference type="ARBA" id="ARBA00022737"/>
    </source>
</evidence>
<gene>
    <name evidence="8" type="ORF">CYMTET_43703</name>
</gene>
<dbReference type="SUPFAM" id="SSF48371">
    <property type="entry name" value="ARM repeat"/>
    <property type="match status" value="1"/>
</dbReference>
<evidence type="ECO:0000256" key="4">
    <source>
        <dbReference type="ARBA" id="ARBA00022490"/>
    </source>
</evidence>
<dbReference type="SMART" id="SM00913">
    <property type="entry name" value="IBN_N"/>
    <property type="match status" value="1"/>
</dbReference>
<dbReference type="Proteomes" id="UP001190700">
    <property type="component" value="Unassembled WGS sequence"/>
</dbReference>